<accession>A0A7M2YX08</accession>
<dbReference type="OrthoDB" id="9792195at2"/>
<protein>
    <recommendedName>
        <fullName evidence="7">SAM-dependent chlorinase/fluorinase</fullName>
    </recommendedName>
</protein>
<proteinExistence type="inferred from homology"/>
<comment type="similarity">
    <text evidence="2">Belongs to the SAM hydrolase / SAM-dependent halogenase family.</text>
</comment>
<comment type="caution">
    <text evidence="5">The sequence shown here is derived from an EMBL/GenBank/DDBJ whole genome shotgun (WGS) entry which is preliminary data.</text>
</comment>
<dbReference type="InterPro" id="IPR002747">
    <property type="entry name" value="SAM_OH_AdoTrfase"/>
</dbReference>
<dbReference type="Proteomes" id="UP000254134">
    <property type="component" value="Unassembled WGS sequence"/>
</dbReference>
<evidence type="ECO:0000313" key="6">
    <source>
        <dbReference type="Proteomes" id="UP000254134"/>
    </source>
</evidence>
<dbReference type="InterPro" id="IPR046469">
    <property type="entry name" value="SAM_HAT_N"/>
</dbReference>
<evidence type="ECO:0000259" key="3">
    <source>
        <dbReference type="Pfam" id="PF01887"/>
    </source>
</evidence>
<name>A0A7M2YX08_9ACTN</name>
<evidence type="ECO:0000259" key="4">
    <source>
        <dbReference type="Pfam" id="PF20257"/>
    </source>
</evidence>
<feature type="domain" description="S-adenosyl-l-methionine hydroxide adenosyltransferase C-terminal" evidence="4">
    <location>
        <begin position="175"/>
        <end position="260"/>
    </location>
</feature>
<organism evidence="5 6">
    <name type="scientific">Gaiella occulta</name>
    <dbReference type="NCBI Taxonomy" id="1002870"/>
    <lineage>
        <taxon>Bacteria</taxon>
        <taxon>Bacillati</taxon>
        <taxon>Actinomycetota</taxon>
        <taxon>Thermoleophilia</taxon>
        <taxon>Gaiellales</taxon>
        <taxon>Gaiellaceae</taxon>
        <taxon>Gaiella</taxon>
    </lineage>
</organism>
<sequence>MFIAFLTDFGLQDDFVGTCHGVIKRIAPEAEIIDITHGIPPQAVLQGALVLANTLPYMPIGVHLAVVDPGVGGHRRALALEDAGGRLYVGPDNGLLIPAAEQAGIVEARELANPAYALESISRTFHGRDLFAPAAAHLAAGVPLAEFGPPIDPAALVRLDLPEPSFDDAVVGATALYVDSFGNIALNLTRDDLDRIGIVPGTRVELEVAGARCYAVVARTFADARSGDVILYEDSYRNMSVAISNGNAARMLHAAVGQSLRIRPV</sequence>
<dbReference type="EMBL" id="QQZY01000005">
    <property type="protein sequence ID" value="RDI74119.1"/>
    <property type="molecule type" value="Genomic_DNA"/>
</dbReference>
<dbReference type="PANTHER" id="PTHR35092:SF1">
    <property type="entry name" value="CHLORINASE MJ1651"/>
    <property type="match status" value="1"/>
</dbReference>
<dbReference type="AlphaFoldDB" id="A0A7M2YX08"/>
<dbReference type="RefSeq" id="WP_114796631.1">
    <property type="nucleotide sequence ID" value="NZ_QQZY01000005.1"/>
</dbReference>
<dbReference type="InterPro" id="IPR023228">
    <property type="entry name" value="SAM_OH_AdoTrfase_N_sf"/>
</dbReference>
<dbReference type="SUPFAM" id="SSF101852">
    <property type="entry name" value="Bacterial fluorinating enzyme, C-terminal domain"/>
    <property type="match status" value="1"/>
</dbReference>
<dbReference type="SUPFAM" id="SSF102522">
    <property type="entry name" value="Bacterial fluorinating enzyme, N-terminal domain"/>
    <property type="match status" value="1"/>
</dbReference>
<dbReference type="Pfam" id="PF20257">
    <property type="entry name" value="SAM_HAT_C"/>
    <property type="match status" value="1"/>
</dbReference>
<keyword evidence="6" id="KW-1185">Reference proteome</keyword>
<feature type="domain" description="S-adenosyl-l-methionine hydroxide adenosyltransferase N-terminal" evidence="3">
    <location>
        <begin position="3"/>
        <end position="148"/>
    </location>
</feature>
<evidence type="ECO:0000256" key="1">
    <source>
        <dbReference type="ARBA" id="ARBA00022691"/>
    </source>
</evidence>
<dbReference type="PIRSF" id="PIRSF006779">
    <property type="entry name" value="UCP006779"/>
    <property type="match status" value="1"/>
</dbReference>
<gene>
    <name evidence="5" type="ORF">Gocc_2216</name>
</gene>
<keyword evidence="1" id="KW-0949">S-adenosyl-L-methionine</keyword>
<dbReference type="PANTHER" id="PTHR35092">
    <property type="entry name" value="CHLORINASE MJ1651"/>
    <property type="match status" value="1"/>
</dbReference>
<dbReference type="Gene3D" id="2.40.30.90">
    <property type="entry name" value="Bacterial fluorinating enzyme like"/>
    <property type="match status" value="1"/>
</dbReference>
<reference evidence="6" key="2">
    <citation type="journal article" date="2019" name="MicrobiologyOpen">
        <title>High-quality draft genome sequence of Gaiella occulta isolated from a 150 meter deep mineral water borehole and comparison with the genome sequences of other deep-branching lineages of the phylum Actinobacteria.</title>
        <authorList>
            <person name="Severino R."/>
            <person name="Froufe H.J.C."/>
            <person name="Barroso C."/>
            <person name="Albuquerque L."/>
            <person name="Lobo-da-Cunha A."/>
            <person name="da Costa M.S."/>
            <person name="Egas C."/>
        </authorList>
    </citation>
    <scope>NUCLEOTIDE SEQUENCE [LARGE SCALE GENOMIC DNA]</scope>
    <source>
        <strain evidence="6">F2-233</strain>
    </source>
</reference>
<evidence type="ECO:0000256" key="2">
    <source>
        <dbReference type="ARBA" id="ARBA00024035"/>
    </source>
</evidence>
<evidence type="ECO:0000313" key="5">
    <source>
        <dbReference type="EMBL" id="RDI74119.1"/>
    </source>
</evidence>
<evidence type="ECO:0008006" key="7">
    <source>
        <dbReference type="Google" id="ProtNLM"/>
    </source>
</evidence>
<dbReference type="InterPro" id="IPR023227">
    <property type="entry name" value="SAM_OH_AdoTrfase_C_sf"/>
</dbReference>
<dbReference type="Pfam" id="PF01887">
    <property type="entry name" value="SAM_HAT_N"/>
    <property type="match status" value="1"/>
</dbReference>
<dbReference type="InterPro" id="IPR046470">
    <property type="entry name" value="SAM_HAT_C"/>
</dbReference>
<reference evidence="5 6" key="1">
    <citation type="submission" date="2018-07" db="EMBL/GenBank/DDBJ databases">
        <title>High-quality-draft genome sequence of Gaiella occulta.</title>
        <authorList>
            <person name="Severino R."/>
            <person name="Froufe H.J.C."/>
            <person name="Rainey F.A."/>
            <person name="Barroso C."/>
            <person name="Albuquerque L."/>
            <person name="Lobo-Da-Cunha A."/>
            <person name="Da Costa M.S."/>
            <person name="Egas C."/>
        </authorList>
    </citation>
    <scope>NUCLEOTIDE SEQUENCE [LARGE SCALE GENOMIC DNA]</scope>
    <source>
        <strain evidence="5 6">F2-233</strain>
    </source>
</reference>
<dbReference type="Gene3D" id="3.40.50.10790">
    <property type="entry name" value="S-adenosyl-l-methionine hydroxide adenosyltransferase, N-terminal"/>
    <property type="match status" value="1"/>
</dbReference>